<dbReference type="EMBL" id="CP060719">
    <property type="protein sequence ID" value="QNN69364.1"/>
    <property type="molecule type" value="Genomic_DNA"/>
</dbReference>
<dbReference type="RefSeq" id="WP_187551887.1">
    <property type="nucleotide sequence ID" value="NZ_CP060719.1"/>
</dbReference>
<name>A0A7G9SND9_9GAMM</name>
<dbReference type="Pfam" id="PF23296">
    <property type="entry name" value="DUF7079"/>
    <property type="match status" value="1"/>
</dbReference>
<dbReference type="InterPro" id="IPR055507">
    <property type="entry name" value="DUF7079"/>
</dbReference>
<keyword evidence="3" id="KW-1185">Reference proteome</keyword>
<protein>
    <recommendedName>
        <fullName evidence="1">DUF7079 domain-containing protein</fullName>
    </recommendedName>
</protein>
<reference evidence="2 3" key="1">
    <citation type="submission" date="2020-08" db="EMBL/GenBank/DDBJ databases">
        <title>Genome sequence of Thermomonas carbonis KCTC 42013T.</title>
        <authorList>
            <person name="Hyun D.-W."/>
            <person name="Bae J.-W."/>
        </authorList>
    </citation>
    <scope>NUCLEOTIDE SEQUENCE [LARGE SCALE GENOMIC DNA]</scope>
    <source>
        <strain evidence="2 3">KCTC 42013</strain>
    </source>
</reference>
<dbReference type="Proteomes" id="UP000515804">
    <property type="component" value="Chromosome"/>
</dbReference>
<evidence type="ECO:0000313" key="2">
    <source>
        <dbReference type="EMBL" id="QNN69364.1"/>
    </source>
</evidence>
<organism evidence="2 3">
    <name type="scientific">Thermomonas carbonis</name>
    <dbReference type="NCBI Taxonomy" id="1463158"/>
    <lineage>
        <taxon>Bacteria</taxon>
        <taxon>Pseudomonadati</taxon>
        <taxon>Pseudomonadota</taxon>
        <taxon>Gammaproteobacteria</taxon>
        <taxon>Lysobacterales</taxon>
        <taxon>Lysobacteraceae</taxon>
        <taxon>Thermomonas</taxon>
    </lineage>
</organism>
<feature type="domain" description="DUF7079" evidence="1">
    <location>
        <begin position="10"/>
        <end position="89"/>
    </location>
</feature>
<evidence type="ECO:0000259" key="1">
    <source>
        <dbReference type="Pfam" id="PF23296"/>
    </source>
</evidence>
<dbReference type="AlphaFoldDB" id="A0A7G9SND9"/>
<gene>
    <name evidence="2" type="ORF">H9L16_11860</name>
</gene>
<sequence>MKFAAKELEIRRPLWIALSELYLDTEPDWERVASICAASPFDISELRRILFDEVHPIVHSNLWAAAGVWDGFNEDWLVTSILARKRRPLIRLPWPEERRTPWRELKPHIISARKGVETAP</sequence>
<dbReference type="KEGG" id="tcn:H9L16_11860"/>
<evidence type="ECO:0000313" key="3">
    <source>
        <dbReference type="Proteomes" id="UP000515804"/>
    </source>
</evidence>
<proteinExistence type="predicted"/>
<accession>A0A7G9SND9</accession>